<dbReference type="Pfam" id="PF02517">
    <property type="entry name" value="Rce1-like"/>
    <property type="match status" value="1"/>
</dbReference>
<keyword evidence="4" id="KW-0645">Protease</keyword>
<feature type="transmembrane region" description="Helical" evidence="2">
    <location>
        <begin position="189"/>
        <end position="210"/>
    </location>
</feature>
<dbReference type="InterPro" id="IPR052710">
    <property type="entry name" value="CAAX_protease"/>
</dbReference>
<keyword evidence="4" id="KW-0378">Hydrolase</keyword>
<organism evidence="4 5">
    <name type="scientific">Actinomyces oris</name>
    <dbReference type="NCBI Taxonomy" id="544580"/>
    <lineage>
        <taxon>Bacteria</taxon>
        <taxon>Bacillati</taxon>
        <taxon>Actinomycetota</taxon>
        <taxon>Actinomycetes</taxon>
        <taxon>Actinomycetales</taxon>
        <taxon>Actinomycetaceae</taxon>
        <taxon>Actinomyces</taxon>
    </lineage>
</organism>
<feature type="transmembrane region" description="Helical" evidence="2">
    <location>
        <begin position="114"/>
        <end position="140"/>
    </location>
</feature>
<feature type="transmembrane region" description="Helical" evidence="2">
    <location>
        <begin position="216"/>
        <end position="237"/>
    </location>
</feature>
<feature type="region of interest" description="Disordered" evidence="1">
    <location>
        <begin position="1"/>
        <end position="40"/>
    </location>
</feature>
<dbReference type="GO" id="GO:0006508">
    <property type="term" value="P:proteolysis"/>
    <property type="evidence" value="ECO:0007669"/>
    <property type="project" value="UniProtKB-KW"/>
</dbReference>
<sequence length="265" mass="27883">MSTSRTSLSQQTPTASGAPDPAPSDSAPSPAPVSAPTVSTHPDRLSTVALVIFTSVYAFFFPLHLGHFLIPGDAGPATGLALYIALFAVGGVAFRHPLARAARQVAARKRRAVLTLIVGGLATLVIELIGGLASSALLNLAGLSGATLQNDTSVGEATRMFPPIIIVVVLGIVGPIVEEMFFRQLLIGLIERFAPTWVAVVVSSVLFGALHMHSFALSEVLSVIPHAFFGLSCGLLYVKTDRNLLYPASIHCLNNLSAFLPFLLY</sequence>
<feature type="transmembrane region" description="Helical" evidence="2">
    <location>
        <begin position="48"/>
        <end position="70"/>
    </location>
</feature>
<evidence type="ECO:0000313" key="4">
    <source>
        <dbReference type="EMBL" id="OLO77973.1"/>
    </source>
</evidence>
<dbReference type="RefSeq" id="WP_075414464.1">
    <property type="nucleotide sequence ID" value="NZ_MSKW01000010.1"/>
</dbReference>
<gene>
    <name evidence="4" type="ORF">BKH15_05135</name>
</gene>
<keyword evidence="2" id="KW-0472">Membrane</keyword>
<dbReference type="GO" id="GO:0004175">
    <property type="term" value="F:endopeptidase activity"/>
    <property type="evidence" value="ECO:0007669"/>
    <property type="project" value="UniProtKB-ARBA"/>
</dbReference>
<reference evidence="4 5" key="1">
    <citation type="submission" date="2016-12" db="EMBL/GenBank/DDBJ databases">
        <title>Genomic comparison of strains in the 'Actinomyces naeslundii' group.</title>
        <authorList>
            <person name="Mughal S.R."/>
            <person name="Do T."/>
            <person name="Gilbert S.C."/>
            <person name="Witherden E.A."/>
            <person name="Didelot X."/>
            <person name="Beighton D."/>
        </authorList>
    </citation>
    <scope>NUCLEOTIDE SEQUENCE [LARGE SCALE GENOMIC DNA]</scope>
    <source>
        <strain evidence="4 5">G53E</strain>
    </source>
</reference>
<dbReference type="PANTHER" id="PTHR36435:SF1">
    <property type="entry name" value="CAAX AMINO TERMINAL PROTEASE FAMILY PROTEIN"/>
    <property type="match status" value="1"/>
</dbReference>
<dbReference type="AlphaFoldDB" id="A0A1Q8XCC5"/>
<keyword evidence="2" id="KW-1133">Transmembrane helix</keyword>
<feature type="transmembrane region" description="Helical" evidence="2">
    <location>
        <begin position="160"/>
        <end position="177"/>
    </location>
</feature>
<protein>
    <submittedName>
        <fullName evidence="4">CAAX protease</fullName>
    </submittedName>
</protein>
<evidence type="ECO:0000256" key="1">
    <source>
        <dbReference type="SAM" id="MobiDB-lite"/>
    </source>
</evidence>
<evidence type="ECO:0000259" key="3">
    <source>
        <dbReference type="Pfam" id="PF02517"/>
    </source>
</evidence>
<feature type="compositionally biased region" description="Low complexity" evidence="1">
    <location>
        <begin position="12"/>
        <end position="40"/>
    </location>
</feature>
<feature type="compositionally biased region" description="Polar residues" evidence="1">
    <location>
        <begin position="1"/>
        <end position="11"/>
    </location>
</feature>
<dbReference type="EMBL" id="MSKW01000010">
    <property type="protein sequence ID" value="OLO77973.1"/>
    <property type="molecule type" value="Genomic_DNA"/>
</dbReference>
<accession>A0A1Q8XCC5</accession>
<feature type="domain" description="CAAX prenyl protease 2/Lysostaphin resistance protein A-like" evidence="3">
    <location>
        <begin position="163"/>
        <end position="256"/>
    </location>
</feature>
<dbReference type="InterPro" id="IPR003675">
    <property type="entry name" value="Rce1/LyrA-like_dom"/>
</dbReference>
<dbReference type="PANTHER" id="PTHR36435">
    <property type="entry name" value="SLR1288 PROTEIN"/>
    <property type="match status" value="1"/>
</dbReference>
<feature type="transmembrane region" description="Helical" evidence="2">
    <location>
        <begin position="76"/>
        <end position="94"/>
    </location>
</feature>
<dbReference type="Proteomes" id="UP000186769">
    <property type="component" value="Unassembled WGS sequence"/>
</dbReference>
<evidence type="ECO:0000256" key="2">
    <source>
        <dbReference type="SAM" id="Phobius"/>
    </source>
</evidence>
<comment type="caution">
    <text evidence="4">The sequence shown here is derived from an EMBL/GenBank/DDBJ whole genome shotgun (WGS) entry which is preliminary data.</text>
</comment>
<keyword evidence="2" id="KW-0812">Transmembrane</keyword>
<name>A0A1Q8XCC5_9ACTO</name>
<dbReference type="GO" id="GO:0080120">
    <property type="term" value="P:CAAX-box protein maturation"/>
    <property type="evidence" value="ECO:0007669"/>
    <property type="project" value="UniProtKB-ARBA"/>
</dbReference>
<evidence type="ECO:0000313" key="5">
    <source>
        <dbReference type="Proteomes" id="UP000186769"/>
    </source>
</evidence>
<proteinExistence type="predicted"/>